<evidence type="ECO:0000256" key="3">
    <source>
        <dbReference type="ARBA" id="ARBA00022884"/>
    </source>
</evidence>
<keyword evidence="4 6" id="KW-0689">Ribosomal protein</keyword>
<dbReference type="InterPro" id="IPR019984">
    <property type="entry name" value="Ribosomal_uS17_bact/chlr"/>
</dbReference>
<dbReference type="HAMAP" id="MF_01345_B">
    <property type="entry name" value="Ribosomal_uS17_B"/>
    <property type="match status" value="1"/>
</dbReference>
<comment type="function">
    <text evidence="6">One of the primary rRNA binding proteins, it binds specifically to the 5'-end of 16S ribosomal RNA.</text>
</comment>
<keyword evidence="9" id="KW-1185">Reference proteome</keyword>
<keyword evidence="5 6" id="KW-0687">Ribonucleoprotein</keyword>
<dbReference type="InterPro" id="IPR000266">
    <property type="entry name" value="Ribosomal_uS17"/>
</dbReference>
<comment type="similarity">
    <text evidence="1 6 7">Belongs to the universal ribosomal protein uS17 family.</text>
</comment>
<dbReference type="PRINTS" id="PR00973">
    <property type="entry name" value="RIBOSOMALS17"/>
</dbReference>
<dbReference type="PROSITE" id="PS00056">
    <property type="entry name" value="RIBOSOMAL_S17"/>
    <property type="match status" value="1"/>
</dbReference>
<name>A0ABP9K5Y3_9SPHN</name>
<sequence length="100" mass="11199">MPKRILTGTVTSDKTDKTVTVLVERRVKHPLYGKIIKRSKKYHAHDEKNEYVVGDKVRIEETKPISKTKTWAVKDRLVASRGQAVEADLEVAEATPGGAE</sequence>
<keyword evidence="2 6" id="KW-0699">rRNA-binding</keyword>
<proteinExistence type="inferred from homology"/>
<keyword evidence="3 6" id="KW-0694">RNA-binding</keyword>
<dbReference type="NCBIfam" id="TIGR03635">
    <property type="entry name" value="uS17_bact"/>
    <property type="match status" value="1"/>
</dbReference>
<dbReference type="InterPro" id="IPR019979">
    <property type="entry name" value="Ribosomal_uS17_CS"/>
</dbReference>
<evidence type="ECO:0000313" key="9">
    <source>
        <dbReference type="Proteomes" id="UP001500518"/>
    </source>
</evidence>
<dbReference type="RefSeq" id="WP_346032253.1">
    <property type="nucleotide sequence ID" value="NZ_BAABHV010000009.1"/>
</dbReference>
<accession>A0ABP9K5Y3</accession>
<dbReference type="EMBL" id="BAABHV010000009">
    <property type="protein sequence ID" value="GAA5052035.1"/>
    <property type="molecule type" value="Genomic_DNA"/>
</dbReference>
<reference evidence="9" key="1">
    <citation type="journal article" date="2019" name="Int. J. Syst. Evol. Microbiol.">
        <title>The Global Catalogue of Microorganisms (GCM) 10K type strain sequencing project: providing services to taxonomists for standard genome sequencing and annotation.</title>
        <authorList>
            <consortium name="The Broad Institute Genomics Platform"/>
            <consortium name="The Broad Institute Genome Sequencing Center for Infectious Disease"/>
            <person name="Wu L."/>
            <person name="Ma J."/>
        </authorList>
    </citation>
    <scope>NUCLEOTIDE SEQUENCE [LARGE SCALE GENOMIC DNA]</scope>
    <source>
        <strain evidence="9">JCM 18014</strain>
    </source>
</reference>
<evidence type="ECO:0000256" key="7">
    <source>
        <dbReference type="RuleBase" id="RU003872"/>
    </source>
</evidence>
<evidence type="ECO:0000256" key="2">
    <source>
        <dbReference type="ARBA" id="ARBA00022730"/>
    </source>
</evidence>
<dbReference type="Proteomes" id="UP001500518">
    <property type="component" value="Unassembled WGS sequence"/>
</dbReference>
<dbReference type="Pfam" id="PF00366">
    <property type="entry name" value="Ribosomal_S17"/>
    <property type="match status" value="1"/>
</dbReference>
<dbReference type="SUPFAM" id="SSF50249">
    <property type="entry name" value="Nucleic acid-binding proteins"/>
    <property type="match status" value="1"/>
</dbReference>
<evidence type="ECO:0000256" key="4">
    <source>
        <dbReference type="ARBA" id="ARBA00022980"/>
    </source>
</evidence>
<dbReference type="Gene3D" id="2.40.50.140">
    <property type="entry name" value="Nucleic acid-binding proteins"/>
    <property type="match status" value="1"/>
</dbReference>
<evidence type="ECO:0000256" key="6">
    <source>
        <dbReference type="HAMAP-Rule" id="MF_01345"/>
    </source>
</evidence>
<gene>
    <name evidence="6 8" type="primary">rpsQ</name>
    <name evidence="8" type="ORF">GCM10023208_12490</name>
</gene>
<dbReference type="CDD" id="cd00364">
    <property type="entry name" value="Ribosomal_uS17"/>
    <property type="match status" value="1"/>
</dbReference>
<dbReference type="PANTHER" id="PTHR10744:SF1">
    <property type="entry name" value="SMALL RIBOSOMAL SUBUNIT PROTEIN US17M"/>
    <property type="match status" value="1"/>
</dbReference>
<organism evidence="8 9">
    <name type="scientific">Erythrobacter westpacificensis</name>
    <dbReference type="NCBI Taxonomy" id="1055231"/>
    <lineage>
        <taxon>Bacteria</taxon>
        <taxon>Pseudomonadati</taxon>
        <taxon>Pseudomonadota</taxon>
        <taxon>Alphaproteobacteria</taxon>
        <taxon>Sphingomonadales</taxon>
        <taxon>Erythrobacteraceae</taxon>
        <taxon>Erythrobacter/Porphyrobacter group</taxon>
        <taxon>Erythrobacter</taxon>
    </lineage>
</organism>
<comment type="caution">
    <text evidence="8">The sequence shown here is derived from an EMBL/GenBank/DDBJ whole genome shotgun (WGS) entry which is preliminary data.</text>
</comment>
<protein>
    <recommendedName>
        <fullName evidence="6">Small ribosomal subunit protein uS17</fullName>
    </recommendedName>
</protein>
<evidence type="ECO:0000256" key="5">
    <source>
        <dbReference type="ARBA" id="ARBA00023274"/>
    </source>
</evidence>
<evidence type="ECO:0000313" key="8">
    <source>
        <dbReference type="EMBL" id="GAA5052035.1"/>
    </source>
</evidence>
<dbReference type="InterPro" id="IPR012340">
    <property type="entry name" value="NA-bd_OB-fold"/>
</dbReference>
<dbReference type="NCBIfam" id="NF004123">
    <property type="entry name" value="PRK05610.1"/>
    <property type="match status" value="1"/>
</dbReference>
<dbReference type="PANTHER" id="PTHR10744">
    <property type="entry name" value="40S RIBOSOMAL PROTEIN S11 FAMILY MEMBER"/>
    <property type="match status" value="1"/>
</dbReference>
<evidence type="ECO:0000256" key="1">
    <source>
        <dbReference type="ARBA" id="ARBA00010254"/>
    </source>
</evidence>
<dbReference type="GO" id="GO:0005840">
    <property type="term" value="C:ribosome"/>
    <property type="evidence" value="ECO:0007669"/>
    <property type="project" value="UniProtKB-KW"/>
</dbReference>
<comment type="subunit">
    <text evidence="6">Part of the 30S ribosomal subunit.</text>
</comment>